<proteinExistence type="predicted"/>
<name>A0A371DB61_9APHY</name>
<sequence>MFAHTIVIGYSPVASGVCAAGSTQDDTDVNIQGVNRPVRAKARGQRLGRRSVTCNWALDYEDDASSPFASLFSSTTNNADDPRTAARFSFCCLYAP</sequence>
<keyword evidence="2" id="KW-1185">Reference proteome</keyword>
<accession>A0A371DB61</accession>
<gene>
    <name evidence="1" type="ORF">OH76DRAFT_512052</name>
</gene>
<dbReference type="EMBL" id="KZ857403">
    <property type="protein sequence ID" value="RDX49781.1"/>
    <property type="molecule type" value="Genomic_DNA"/>
</dbReference>
<dbReference type="AlphaFoldDB" id="A0A371DB61"/>
<organism evidence="1 2">
    <name type="scientific">Lentinus brumalis</name>
    <dbReference type="NCBI Taxonomy" id="2498619"/>
    <lineage>
        <taxon>Eukaryota</taxon>
        <taxon>Fungi</taxon>
        <taxon>Dikarya</taxon>
        <taxon>Basidiomycota</taxon>
        <taxon>Agaricomycotina</taxon>
        <taxon>Agaricomycetes</taxon>
        <taxon>Polyporales</taxon>
        <taxon>Polyporaceae</taxon>
        <taxon>Lentinus</taxon>
    </lineage>
</organism>
<evidence type="ECO:0000313" key="1">
    <source>
        <dbReference type="EMBL" id="RDX49781.1"/>
    </source>
</evidence>
<reference evidence="1 2" key="1">
    <citation type="journal article" date="2018" name="Biotechnol. Biofuels">
        <title>Integrative visual omics of the white-rot fungus Polyporus brumalis exposes the biotechnological potential of its oxidative enzymes for delignifying raw plant biomass.</title>
        <authorList>
            <person name="Miyauchi S."/>
            <person name="Rancon A."/>
            <person name="Drula E."/>
            <person name="Hage H."/>
            <person name="Chaduli D."/>
            <person name="Favel A."/>
            <person name="Grisel S."/>
            <person name="Henrissat B."/>
            <person name="Herpoel-Gimbert I."/>
            <person name="Ruiz-Duenas F.J."/>
            <person name="Chevret D."/>
            <person name="Hainaut M."/>
            <person name="Lin J."/>
            <person name="Wang M."/>
            <person name="Pangilinan J."/>
            <person name="Lipzen A."/>
            <person name="Lesage-Meessen L."/>
            <person name="Navarro D."/>
            <person name="Riley R."/>
            <person name="Grigoriev I.V."/>
            <person name="Zhou S."/>
            <person name="Raouche S."/>
            <person name="Rosso M.N."/>
        </authorList>
    </citation>
    <scope>NUCLEOTIDE SEQUENCE [LARGE SCALE GENOMIC DNA]</scope>
    <source>
        <strain evidence="1 2">BRFM 1820</strain>
    </source>
</reference>
<protein>
    <submittedName>
        <fullName evidence="1">Uncharacterized protein</fullName>
    </submittedName>
</protein>
<dbReference type="Proteomes" id="UP000256964">
    <property type="component" value="Unassembled WGS sequence"/>
</dbReference>
<evidence type="ECO:0000313" key="2">
    <source>
        <dbReference type="Proteomes" id="UP000256964"/>
    </source>
</evidence>